<proteinExistence type="predicted"/>
<dbReference type="AlphaFoldDB" id="J9GA61"/>
<comment type="caution">
    <text evidence="1">The sequence shown here is derived from an EMBL/GenBank/DDBJ whole genome shotgun (WGS) entry which is preliminary data.</text>
</comment>
<name>J9GA61_9ZZZZ</name>
<organism evidence="1">
    <name type="scientific">gut metagenome</name>
    <dbReference type="NCBI Taxonomy" id="749906"/>
    <lineage>
        <taxon>unclassified sequences</taxon>
        <taxon>metagenomes</taxon>
        <taxon>organismal metagenomes</taxon>
    </lineage>
</organism>
<gene>
    <name evidence="1" type="ORF">EVA_15565</name>
</gene>
<reference evidence="1" key="1">
    <citation type="journal article" date="2012" name="PLoS ONE">
        <title>Gene sets for utilization of primary and secondary nutrition supplies in the distal gut of endangered iberian lynx.</title>
        <authorList>
            <person name="Alcaide M."/>
            <person name="Messina E."/>
            <person name="Richter M."/>
            <person name="Bargiela R."/>
            <person name="Peplies J."/>
            <person name="Huws S.A."/>
            <person name="Newbold C.J."/>
            <person name="Golyshin P.N."/>
            <person name="Simon M.A."/>
            <person name="Lopez G."/>
            <person name="Yakimov M.M."/>
            <person name="Ferrer M."/>
        </authorList>
    </citation>
    <scope>NUCLEOTIDE SEQUENCE</scope>
</reference>
<sequence length="34" mass="3546">MISSGQVTIGNKILTLPLVAARRIAFSCVTKISG</sequence>
<dbReference type="EMBL" id="AMCI01005341">
    <property type="protein sequence ID" value="EJW96329.1"/>
    <property type="molecule type" value="Genomic_DNA"/>
</dbReference>
<evidence type="ECO:0000313" key="1">
    <source>
        <dbReference type="EMBL" id="EJW96329.1"/>
    </source>
</evidence>
<accession>J9GA61</accession>
<protein>
    <submittedName>
        <fullName evidence="1">Uncharacterized protein</fullName>
    </submittedName>
</protein>